<evidence type="ECO:0000256" key="1">
    <source>
        <dbReference type="SAM" id="Phobius"/>
    </source>
</evidence>
<gene>
    <name evidence="2" type="ORF">BDV36DRAFT_261930</name>
</gene>
<evidence type="ECO:0000313" key="2">
    <source>
        <dbReference type="EMBL" id="KAE8415833.1"/>
    </source>
</evidence>
<reference evidence="2 3" key="1">
    <citation type="submission" date="2019-04" db="EMBL/GenBank/DDBJ databases">
        <authorList>
            <consortium name="DOE Joint Genome Institute"/>
            <person name="Mondo S."/>
            <person name="Kjaerbolling I."/>
            <person name="Vesth T."/>
            <person name="Frisvad J.C."/>
            <person name="Nybo J.L."/>
            <person name="Theobald S."/>
            <person name="Kildgaard S."/>
            <person name="Isbrandt T."/>
            <person name="Kuo A."/>
            <person name="Sato A."/>
            <person name="Lyhne E.K."/>
            <person name="Kogle M.E."/>
            <person name="Wiebenga A."/>
            <person name="Kun R.S."/>
            <person name="Lubbers R.J."/>
            <person name="Makela M.R."/>
            <person name="Barry K."/>
            <person name="Chovatia M."/>
            <person name="Clum A."/>
            <person name="Daum C."/>
            <person name="Haridas S."/>
            <person name="He G."/>
            <person name="LaButti K."/>
            <person name="Lipzen A."/>
            <person name="Riley R."/>
            <person name="Salamov A."/>
            <person name="Simmons B.A."/>
            <person name="Magnuson J.K."/>
            <person name="Henrissat B."/>
            <person name="Mortensen U.H."/>
            <person name="Larsen T.O."/>
            <person name="Devries R.P."/>
            <person name="Grigoriev I.V."/>
            <person name="Machida M."/>
            <person name="Baker S.E."/>
            <person name="Andersen M.R."/>
            <person name="Cantor M.N."/>
            <person name="Hua S.X."/>
        </authorList>
    </citation>
    <scope>NUCLEOTIDE SEQUENCE [LARGE SCALE GENOMIC DNA]</scope>
    <source>
        <strain evidence="2 3">CBS 117616</strain>
    </source>
</reference>
<keyword evidence="1" id="KW-1133">Transmembrane helix</keyword>
<feature type="transmembrane region" description="Helical" evidence="1">
    <location>
        <begin position="38"/>
        <end position="56"/>
    </location>
</feature>
<dbReference type="Proteomes" id="UP000325395">
    <property type="component" value="Unassembled WGS sequence"/>
</dbReference>
<keyword evidence="3" id="KW-1185">Reference proteome</keyword>
<keyword evidence="1" id="KW-0472">Membrane</keyword>
<proteinExistence type="predicted"/>
<keyword evidence="1" id="KW-0812">Transmembrane</keyword>
<organism evidence="2 3">
    <name type="scientific">Aspergillus pseudocaelatus</name>
    <dbReference type="NCBI Taxonomy" id="1825620"/>
    <lineage>
        <taxon>Eukaryota</taxon>
        <taxon>Fungi</taxon>
        <taxon>Dikarya</taxon>
        <taxon>Ascomycota</taxon>
        <taxon>Pezizomycotina</taxon>
        <taxon>Eurotiomycetes</taxon>
        <taxon>Eurotiomycetidae</taxon>
        <taxon>Eurotiales</taxon>
        <taxon>Aspergillaceae</taxon>
        <taxon>Aspergillus</taxon>
        <taxon>Aspergillus subgen. Circumdati</taxon>
    </lineage>
</organism>
<name>A0ABQ6WGV7_9EURO</name>
<evidence type="ECO:0000313" key="3">
    <source>
        <dbReference type="Proteomes" id="UP000325395"/>
    </source>
</evidence>
<protein>
    <submittedName>
        <fullName evidence="2">Uncharacterized protein</fullName>
    </submittedName>
</protein>
<dbReference type="EMBL" id="ML735761">
    <property type="protein sequence ID" value="KAE8415833.1"/>
    <property type="molecule type" value="Genomic_DNA"/>
</dbReference>
<sequence length="57" mass="6538">MVQLIELYYIISGCIYSYPQSTRTLASTNRMKPKIEQIASLLCIFMGSCGGAYYFLW</sequence>
<accession>A0ABQ6WGV7</accession>